<dbReference type="PROSITE" id="PS51892">
    <property type="entry name" value="SUBTILASE"/>
    <property type="match status" value="1"/>
</dbReference>
<dbReference type="InterPro" id="IPR015500">
    <property type="entry name" value="Peptidase_S8_subtilisin-rel"/>
</dbReference>
<dbReference type="Pfam" id="PF00082">
    <property type="entry name" value="Peptidase_S8"/>
    <property type="match status" value="1"/>
</dbReference>
<evidence type="ECO:0000256" key="3">
    <source>
        <dbReference type="ARBA" id="ARBA00022801"/>
    </source>
</evidence>
<dbReference type="RefSeq" id="WP_322474371.1">
    <property type="nucleotide sequence ID" value="NZ_JBHRZG010000024.1"/>
</dbReference>
<evidence type="ECO:0000256" key="5">
    <source>
        <dbReference type="PROSITE-ProRule" id="PRU01240"/>
    </source>
</evidence>
<feature type="active site" description="Charge relay system" evidence="5">
    <location>
        <position position="325"/>
    </location>
</feature>
<evidence type="ECO:0000259" key="6">
    <source>
        <dbReference type="Pfam" id="PF00082"/>
    </source>
</evidence>
<proteinExistence type="inferred from homology"/>
<evidence type="ECO:0000313" key="8">
    <source>
        <dbReference type="Proteomes" id="UP001595803"/>
    </source>
</evidence>
<comment type="similarity">
    <text evidence="1 5">Belongs to the peptidase S8 family.</text>
</comment>
<reference evidence="8" key="1">
    <citation type="journal article" date="2019" name="Int. J. Syst. Evol. Microbiol.">
        <title>The Global Catalogue of Microorganisms (GCM) 10K type strain sequencing project: providing services to taxonomists for standard genome sequencing and annotation.</title>
        <authorList>
            <consortium name="The Broad Institute Genomics Platform"/>
            <consortium name="The Broad Institute Genome Sequencing Center for Infectious Disease"/>
            <person name="Wu L."/>
            <person name="Ma J."/>
        </authorList>
    </citation>
    <scope>NUCLEOTIDE SEQUENCE [LARGE SCALE GENOMIC DNA]</scope>
    <source>
        <strain evidence="8">CCTCC AB 2017081</strain>
    </source>
</reference>
<keyword evidence="8" id="KW-1185">Reference proteome</keyword>
<dbReference type="InterPro" id="IPR023828">
    <property type="entry name" value="Peptidase_S8_Ser-AS"/>
</dbReference>
<accession>A0ABV7ZGC0</accession>
<dbReference type="Proteomes" id="UP001595803">
    <property type="component" value="Unassembled WGS sequence"/>
</dbReference>
<keyword evidence="2 5" id="KW-0645">Protease</keyword>
<dbReference type="PRINTS" id="PR00723">
    <property type="entry name" value="SUBTILISIN"/>
</dbReference>
<evidence type="ECO:0000313" key="7">
    <source>
        <dbReference type="EMBL" id="MFC3835702.1"/>
    </source>
</evidence>
<dbReference type="EMBL" id="JBHRZG010000024">
    <property type="protein sequence ID" value="MFC3835702.1"/>
    <property type="molecule type" value="Genomic_DNA"/>
</dbReference>
<name>A0ABV7ZGC0_9DEIO</name>
<evidence type="ECO:0000256" key="4">
    <source>
        <dbReference type="ARBA" id="ARBA00022825"/>
    </source>
</evidence>
<feature type="active site" description="Charge relay system" evidence="5">
    <location>
        <position position="152"/>
    </location>
</feature>
<dbReference type="PANTHER" id="PTHR43806">
    <property type="entry name" value="PEPTIDASE S8"/>
    <property type="match status" value="1"/>
</dbReference>
<dbReference type="PROSITE" id="PS00138">
    <property type="entry name" value="SUBTILASE_SER"/>
    <property type="match status" value="1"/>
</dbReference>
<sequence>MTGDGVRGSGVLSALGTQAISAQAVIPGLLLVPTPAGQSDQAWAARLTAQGLSVQPDYLYSALAVPNDPGVPGNAGVNVVTALGTRKVYQTYLTRITAPQAWEFLSACGKTPAAATTAMLDSALESSHPDLQGRIVDSVSFLGATDSRTTEHGTATTGVLAATADNGTGLAGVTWSGSVVSVEVLSAVGASTSVLAKGVNYAVQKGAKVINMSLGTTKVRSDPALDSVLSSAAGSAVLVAAAGNTPGDGVYYPASHPDVIAVGAVGRSNSTLACYSARPSATLTRPLDVVAPGGASYGGCSSAAVTDDLLLLAPGGDYDLQAGTSFSAPLVSGVAGLMRAANPGLSAAQTRALLLESVNRTGGLPLLDAEAAVKAATR</sequence>
<organism evidence="7 8">
    <name type="scientific">Deinococcus rufus</name>
    <dbReference type="NCBI Taxonomy" id="2136097"/>
    <lineage>
        <taxon>Bacteria</taxon>
        <taxon>Thermotogati</taxon>
        <taxon>Deinococcota</taxon>
        <taxon>Deinococci</taxon>
        <taxon>Deinococcales</taxon>
        <taxon>Deinococcaceae</taxon>
        <taxon>Deinococcus</taxon>
    </lineage>
</organism>
<dbReference type="InterPro" id="IPR050131">
    <property type="entry name" value="Peptidase_S8_subtilisin-like"/>
</dbReference>
<gene>
    <name evidence="7" type="ORF">ACFOSB_22790</name>
</gene>
<feature type="domain" description="Peptidase S8/S53" evidence="6">
    <location>
        <begin position="118"/>
        <end position="359"/>
    </location>
</feature>
<dbReference type="InterPro" id="IPR036852">
    <property type="entry name" value="Peptidase_S8/S53_dom_sf"/>
</dbReference>
<feature type="active site" description="Charge relay system" evidence="5">
    <location>
        <position position="121"/>
    </location>
</feature>
<protein>
    <submittedName>
        <fullName evidence="7">S8 family serine peptidase</fullName>
    </submittedName>
</protein>
<evidence type="ECO:0000256" key="1">
    <source>
        <dbReference type="ARBA" id="ARBA00011073"/>
    </source>
</evidence>
<keyword evidence="4 5" id="KW-0720">Serine protease</keyword>
<dbReference type="Gene3D" id="3.40.50.200">
    <property type="entry name" value="Peptidase S8/S53 domain"/>
    <property type="match status" value="1"/>
</dbReference>
<keyword evidence="3 5" id="KW-0378">Hydrolase</keyword>
<dbReference type="InterPro" id="IPR000209">
    <property type="entry name" value="Peptidase_S8/S53_dom"/>
</dbReference>
<dbReference type="SUPFAM" id="SSF52743">
    <property type="entry name" value="Subtilisin-like"/>
    <property type="match status" value="1"/>
</dbReference>
<evidence type="ECO:0000256" key="2">
    <source>
        <dbReference type="ARBA" id="ARBA00022670"/>
    </source>
</evidence>
<dbReference type="PANTHER" id="PTHR43806:SF11">
    <property type="entry name" value="CEREVISIN-RELATED"/>
    <property type="match status" value="1"/>
</dbReference>
<comment type="caution">
    <text evidence="7">The sequence shown here is derived from an EMBL/GenBank/DDBJ whole genome shotgun (WGS) entry which is preliminary data.</text>
</comment>